<dbReference type="OrthoDB" id="5772781at2759"/>
<keyword evidence="3 9" id="KW-0808">Transferase</keyword>
<evidence type="ECO:0000256" key="8">
    <source>
        <dbReference type="ARBA" id="ARBA00050767"/>
    </source>
</evidence>
<evidence type="ECO:0000256" key="5">
    <source>
        <dbReference type="ARBA" id="ARBA00022777"/>
    </source>
</evidence>
<evidence type="ECO:0000256" key="3">
    <source>
        <dbReference type="ARBA" id="ARBA00022679"/>
    </source>
</evidence>
<dbReference type="FunFam" id="3.30.200.20:FF:000264">
    <property type="entry name" value="Protein-ribulosamine 3-kinase, chloroplastic"/>
    <property type="match status" value="1"/>
</dbReference>
<dbReference type="Pfam" id="PF03881">
    <property type="entry name" value="Fructosamin_kin"/>
    <property type="match status" value="1"/>
</dbReference>
<dbReference type="AlphaFoldDB" id="A0A7R9KTL8"/>
<dbReference type="Gene3D" id="3.90.1200.10">
    <property type="match status" value="1"/>
</dbReference>
<evidence type="ECO:0000256" key="9">
    <source>
        <dbReference type="PIRNR" id="PIRNR006221"/>
    </source>
</evidence>
<keyword evidence="4" id="KW-0547">Nucleotide-binding</keyword>
<dbReference type="GO" id="GO:0005524">
    <property type="term" value="F:ATP binding"/>
    <property type="evidence" value="ECO:0007669"/>
    <property type="project" value="UniProtKB-KW"/>
</dbReference>
<dbReference type="EC" id="2.7.1.172" evidence="2"/>
<reference evidence="10" key="1">
    <citation type="submission" date="2020-11" db="EMBL/GenBank/DDBJ databases">
        <authorList>
            <person name="Tran Van P."/>
        </authorList>
    </citation>
    <scope>NUCLEOTIDE SEQUENCE</scope>
</reference>
<dbReference type="Gene3D" id="3.30.200.20">
    <property type="entry name" value="Phosphorylase Kinase, domain 1"/>
    <property type="match status" value="1"/>
</dbReference>
<proteinExistence type="inferred from homology"/>
<sequence length="343" mass="39005">MFLGEYESMKAIEATKTVRVPKPLCVVPEVKGSGGAILETKKWKLVSTDSSGCISKGETYETDNGLVFVKKNSSADGLVMFLGEYESMKAIDATKTVRVPKPLCVVPEVKGPGGAIVMEHLSMSPLRQHSGRLGELLAQMHSHNEIATKKKRKKESWVGKSDDIECVERFGFHVSTCCGIIAQNNDWEDNWIEFFARNKLKEQIDLVEKNEGNRELIEMWSELQLKIDKYFTDIKDKIYPALLHGDLWSGNASETAEEPVVYDSSAFYGHSEFDLSIGHMFGGFNRAFYECYHNKLPKSSGYDRRDSLYQLFHHLNHWNHFGGQYKRQSLSLMRRCLQSIQSK</sequence>
<comment type="catalytic activity">
    <reaction evidence="7">
        <text>N(6)-D-ribulosyl-L-lysyl-[protein] + ATP = N(6)-(3-O-phospho-D-ribulosyl)-L-lysyl-[protein] + ADP + H(+)</text>
        <dbReference type="Rhea" id="RHEA:48432"/>
        <dbReference type="Rhea" id="RHEA-COMP:12103"/>
        <dbReference type="Rhea" id="RHEA-COMP:12104"/>
        <dbReference type="ChEBI" id="CHEBI:15378"/>
        <dbReference type="ChEBI" id="CHEBI:30616"/>
        <dbReference type="ChEBI" id="CHEBI:90418"/>
        <dbReference type="ChEBI" id="CHEBI:90420"/>
        <dbReference type="ChEBI" id="CHEBI:456216"/>
        <dbReference type="EC" id="2.7.1.172"/>
    </reaction>
    <physiologicalReaction direction="left-to-right" evidence="7">
        <dbReference type="Rhea" id="RHEA:48433"/>
    </physiologicalReaction>
</comment>
<organism evidence="10">
    <name type="scientific">Medioppia subpectinata</name>
    <dbReference type="NCBI Taxonomy" id="1979941"/>
    <lineage>
        <taxon>Eukaryota</taxon>
        <taxon>Metazoa</taxon>
        <taxon>Ecdysozoa</taxon>
        <taxon>Arthropoda</taxon>
        <taxon>Chelicerata</taxon>
        <taxon>Arachnida</taxon>
        <taxon>Acari</taxon>
        <taxon>Acariformes</taxon>
        <taxon>Sarcoptiformes</taxon>
        <taxon>Oribatida</taxon>
        <taxon>Brachypylina</taxon>
        <taxon>Oppioidea</taxon>
        <taxon>Oppiidae</taxon>
        <taxon>Medioppia</taxon>
    </lineage>
</organism>
<gene>
    <name evidence="10" type="ORF">OSB1V03_LOCUS9487</name>
</gene>
<keyword evidence="11" id="KW-1185">Reference proteome</keyword>
<name>A0A7R9KTL8_9ACAR</name>
<evidence type="ECO:0000256" key="7">
    <source>
        <dbReference type="ARBA" id="ARBA00048655"/>
    </source>
</evidence>
<dbReference type="InterPro" id="IPR011009">
    <property type="entry name" value="Kinase-like_dom_sf"/>
</dbReference>
<keyword evidence="5 9" id="KW-0418">Kinase</keyword>
<dbReference type="GO" id="GO:0005829">
    <property type="term" value="C:cytosol"/>
    <property type="evidence" value="ECO:0007669"/>
    <property type="project" value="UniProtKB-ARBA"/>
</dbReference>
<protein>
    <recommendedName>
        <fullName evidence="2">protein-ribulosamine 3-kinase</fullName>
        <ecNumber evidence="2">2.7.1.172</ecNumber>
    </recommendedName>
</protein>
<evidence type="ECO:0000256" key="4">
    <source>
        <dbReference type="ARBA" id="ARBA00022741"/>
    </source>
</evidence>
<keyword evidence="6" id="KW-0067">ATP-binding</keyword>
<dbReference type="Proteomes" id="UP000759131">
    <property type="component" value="Unassembled WGS sequence"/>
</dbReference>
<dbReference type="SUPFAM" id="SSF56112">
    <property type="entry name" value="Protein kinase-like (PK-like)"/>
    <property type="match status" value="1"/>
</dbReference>
<comment type="similarity">
    <text evidence="1 9">Belongs to the fructosamine kinase family.</text>
</comment>
<evidence type="ECO:0000313" key="11">
    <source>
        <dbReference type="Proteomes" id="UP000759131"/>
    </source>
</evidence>
<dbReference type="PANTHER" id="PTHR12149:SF8">
    <property type="entry name" value="PROTEIN-RIBULOSAMINE 3-KINASE"/>
    <property type="match status" value="1"/>
</dbReference>
<evidence type="ECO:0000256" key="1">
    <source>
        <dbReference type="ARBA" id="ARBA00009460"/>
    </source>
</evidence>
<dbReference type="GO" id="GO:0102193">
    <property type="term" value="F:protein-ribulosamine 3-kinase activity"/>
    <property type="evidence" value="ECO:0007669"/>
    <property type="project" value="UniProtKB-EC"/>
</dbReference>
<evidence type="ECO:0000313" key="10">
    <source>
        <dbReference type="EMBL" id="CAD7629070.1"/>
    </source>
</evidence>
<accession>A0A7R9KTL8</accession>
<dbReference type="EMBL" id="OC860989">
    <property type="protein sequence ID" value="CAD7629070.1"/>
    <property type="molecule type" value="Genomic_DNA"/>
</dbReference>
<dbReference type="PANTHER" id="PTHR12149">
    <property type="entry name" value="FRUCTOSAMINE 3 KINASE-RELATED PROTEIN"/>
    <property type="match status" value="1"/>
</dbReference>
<dbReference type="PIRSF" id="PIRSF006221">
    <property type="entry name" value="Ketosamine-3-kinase"/>
    <property type="match status" value="1"/>
</dbReference>
<comment type="catalytic activity">
    <reaction evidence="8">
        <text>N(6)-(D-psicosyl)-L-lysyl-[protein] + ATP = N(6)-(3-O-phospho-D-psicosyl)-L-lysyl-[protein] + ADP + H(+)</text>
        <dbReference type="Rhea" id="RHEA:61392"/>
        <dbReference type="Rhea" id="RHEA-COMP:15796"/>
        <dbReference type="Rhea" id="RHEA-COMP:15797"/>
        <dbReference type="ChEBI" id="CHEBI:15378"/>
        <dbReference type="ChEBI" id="CHEBI:30616"/>
        <dbReference type="ChEBI" id="CHEBI:144621"/>
        <dbReference type="ChEBI" id="CHEBI:144622"/>
        <dbReference type="ChEBI" id="CHEBI:456216"/>
    </reaction>
    <physiologicalReaction direction="left-to-right" evidence="8">
        <dbReference type="Rhea" id="RHEA:61393"/>
    </physiologicalReaction>
</comment>
<dbReference type="EMBL" id="CAJPIZ010006414">
    <property type="protein sequence ID" value="CAG2109500.1"/>
    <property type="molecule type" value="Genomic_DNA"/>
</dbReference>
<dbReference type="InterPro" id="IPR016477">
    <property type="entry name" value="Fructo-/Ketosamine-3-kinase"/>
</dbReference>
<evidence type="ECO:0000256" key="2">
    <source>
        <dbReference type="ARBA" id="ARBA00011961"/>
    </source>
</evidence>
<dbReference type="GO" id="GO:0016301">
    <property type="term" value="F:kinase activity"/>
    <property type="evidence" value="ECO:0007669"/>
    <property type="project" value="UniProtKB-UniRule"/>
</dbReference>
<dbReference type="FunFam" id="3.90.1200.10:FF:000003">
    <property type="entry name" value="fructosamine-3-kinase isoform X1"/>
    <property type="match status" value="1"/>
</dbReference>
<evidence type="ECO:0000256" key="6">
    <source>
        <dbReference type="ARBA" id="ARBA00022840"/>
    </source>
</evidence>